<proteinExistence type="predicted"/>
<name>A0A5B6TJD6_9BACT</name>
<dbReference type="AlphaFoldDB" id="A0A5B6TJD6"/>
<gene>
    <name evidence="1" type="ORF">FOA19_02460</name>
</gene>
<keyword evidence="2" id="KW-1185">Reference proteome</keyword>
<protein>
    <submittedName>
        <fullName evidence="1">Uncharacterized protein</fullName>
    </submittedName>
</protein>
<comment type="caution">
    <text evidence="1">The sequence shown here is derived from an EMBL/GenBank/DDBJ whole genome shotgun (WGS) entry which is preliminary data.</text>
</comment>
<accession>A0A5B6TJD6</accession>
<evidence type="ECO:0000313" key="2">
    <source>
        <dbReference type="Proteomes" id="UP000324133"/>
    </source>
</evidence>
<dbReference type="Proteomes" id="UP000324133">
    <property type="component" value="Unassembled WGS sequence"/>
</dbReference>
<dbReference type="OrthoDB" id="1287238at2"/>
<dbReference type="RefSeq" id="WP_149089210.1">
    <property type="nucleotide sequence ID" value="NZ_VKKY01000001.1"/>
</dbReference>
<dbReference type="EMBL" id="VKKY01000001">
    <property type="protein sequence ID" value="KAA3439567.1"/>
    <property type="molecule type" value="Genomic_DNA"/>
</dbReference>
<evidence type="ECO:0000313" key="1">
    <source>
        <dbReference type="EMBL" id="KAA3439567.1"/>
    </source>
</evidence>
<reference evidence="1 2" key="1">
    <citation type="submission" date="2019-07" db="EMBL/GenBank/DDBJ databases">
        <title>Rufibacter sp. nov., isolated from lake sediment.</title>
        <authorList>
            <person name="Qu J.-H."/>
        </authorList>
    </citation>
    <scope>NUCLEOTIDE SEQUENCE [LARGE SCALE GENOMIC DNA]</scope>
    <source>
        <strain evidence="1 2">NBS58-1</strain>
    </source>
</reference>
<sequence>MNDTIMIKLGDTWLDLPEELSIQIEAWNPLFETDRIPGTLTFPFTLPFSSGNNKVLGFPGHLSVARYRQPQQACQLFLMGQLWKVGKLNLVKRSSKGYEVNFQTDVGDISALLKEQNLRELDLGAEPLSLQALPVFPEAKYALFPVRNTDFFEERPELFSDIINDYDGGFKSAPANAFYRQYPVTPFPYLAHVLQAVLATFGYTVTGSWIQEEETRRLVIYNTHALYPASDLDGLAPLVISDHLPDMKVNEFLKAIRSLFCLGMVFNPLRKEVEILSLDAVARDRTYMEWTESTGRLYDWEPALATGFTLEMTADSGDALLGTVDLTYTVGSGKEPISCQAGTLPMTDYFGRLLPEASQKEDGSGKYTLRLLSYRGLQQDQFDRIYPLGTSGTTDSKGAEIGTDSLQWAGPKGLYERRHKAWLDFLLHAESIETEQSFHIKDFLALDCRRRSFIRHESGTFAGIWEKVSITVSRKKGLQPAKVPLKRIY</sequence>
<organism evidence="1 2">
    <name type="scientific">Rufibacter hautae</name>
    <dbReference type="NCBI Taxonomy" id="2595005"/>
    <lineage>
        <taxon>Bacteria</taxon>
        <taxon>Pseudomonadati</taxon>
        <taxon>Bacteroidota</taxon>
        <taxon>Cytophagia</taxon>
        <taxon>Cytophagales</taxon>
        <taxon>Hymenobacteraceae</taxon>
        <taxon>Rufibacter</taxon>
    </lineage>
</organism>